<dbReference type="Pfam" id="PF00023">
    <property type="entry name" value="Ank"/>
    <property type="match status" value="2"/>
</dbReference>
<feature type="domain" description="Nephrocystin 3-like N-terminal" evidence="4">
    <location>
        <begin position="387"/>
        <end position="545"/>
    </location>
</feature>
<keyword evidence="6" id="KW-1185">Reference proteome</keyword>
<gene>
    <name evidence="5" type="ORF">PDIGIT_LOCUS7416</name>
</gene>
<evidence type="ECO:0000259" key="4">
    <source>
        <dbReference type="Pfam" id="PF24883"/>
    </source>
</evidence>
<feature type="repeat" description="ANK" evidence="2">
    <location>
        <begin position="1193"/>
        <end position="1232"/>
    </location>
</feature>
<dbReference type="GO" id="GO:0003824">
    <property type="term" value="F:catalytic activity"/>
    <property type="evidence" value="ECO:0007669"/>
    <property type="project" value="InterPro"/>
</dbReference>
<dbReference type="SUPFAM" id="SSF52540">
    <property type="entry name" value="P-loop containing nucleoside triphosphate hydrolases"/>
    <property type="match status" value="1"/>
</dbReference>
<feature type="domain" description="GPI inositol-deacylase winged helix" evidence="3">
    <location>
        <begin position="661"/>
        <end position="746"/>
    </location>
</feature>
<dbReference type="Gene3D" id="3.40.50.300">
    <property type="entry name" value="P-loop containing nucleotide triphosphate hydrolases"/>
    <property type="match status" value="1"/>
</dbReference>
<dbReference type="PRINTS" id="PR01415">
    <property type="entry name" value="ANKYRIN"/>
</dbReference>
<feature type="repeat" description="ANK" evidence="2">
    <location>
        <begin position="850"/>
        <end position="878"/>
    </location>
</feature>
<dbReference type="InterPro" id="IPR027417">
    <property type="entry name" value="P-loop_NTPase"/>
</dbReference>
<dbReference type="Pfam" id="PF12796">
    <property type="entry name" value="Ank_2"/>
    <property type="match status" value="3"/>
</dbReference>
<feature type="repeat" description="ANK" evidence="2">
    <location>
        <begin position="1018"/>
        <end position="1046"/>
    </location>
</feature>
<organism evidence="5 6">
    <name type="scientific">Periconia digitata</name>
    <dbReference type="NCBI Taxonomy" id="1303443"/>
    <lineage>
        <taxon>Eukaryota</taxon>
        <taxon>Fungi</taxon>
        <taxon>Dikarya</taxon>
        <taxon>Ascomycota</taxon>
        <taxon>Pezizomycotina</taxon>
        <taxon>Dothideomycetes</taxon>
        <taxon>Pleosporomycetidae</taxon>
        <taxon>Pleosporales</taxon>
        <taxon>Massarineae</taxon>
        <taxon>Periconiaceae</taxon>
        <taxon>Periconia</taxon>
    </lineage>
</organism>
<dbReference type="InterPro" id="IPR036770">
    <property type="entry name" value="Ankyrin_rpt-contain_sf"/>
</dbReference>
<feature type="repeat" description="ANK" evidence="2">
    <location>
        <begin position="1160"/>
        <end position="1192"/>
    </location>
</feature>
<proteinExistence type="predicted"/>
<dbReference type="SUPFAM" id="SSF48403">
    <property type="entry name" value="Ankyrin repeat"/>
    <property type="match status" value="2"/>
</dbReference>
<dbReference type="InterPro" id="IPR053137">
    <property type="entry name" value="NLR-like"/>
</dbReference>
<evidence type="ECO:0000256" key="2">
    <source>
        <dbReference type="PROSITE-ProRule" id="PRU00023"/>
    </source>
</evidence>
<dbReference type="PROSITE" id="PS50088">
    <property type="entry name" value="ANK_REPEAT"/>
    <property type="match status" value="10"/>
</dbReference>
<dbReference type="EMBL" id="CAOQHR010000005">
    <property type="protein sequence ID" value="CAI6334359.1"/>
    <property type="molecule type" value="Genomic_DNA"/>
</dbReference>
<evidence type="ECO:0000259" key="3">
    <source>
        <dbReference type="Pfam" id="PF22939"/>
    </source>
</evidence>
<feature type="repeat" description="ANK" evidence="2">
    <location>
        <begin position="1233"/>
        <end position="1265"/>
    </location>
</feature>
<dbReference type="GO" id="GO:0009116">
    <property type="term" value="P:nucleoside metabolic process"/>
    <property type="evidence" value="ECO:0007669"/>
    <property type="project" value="InterPro"/>
</dbReference>
<evidence type="ECO:0000313" key="5">
    <source>
        <dbReference type="EMBL" id="CAI6334359.1"/>
    </source>
</evidence>
<dbReference type="InterPro" id="IPR056884">
    <property type="entry name" value="NPHP3-like_N"/>
</dbReference>
<dbReference type="Gene3D" id="3.40.50.1580">
    <property type="entry name" value="Nucleoside phosphorylase domain"/>
    <property type="match status" value="1"/>
</dbReference>
<feature type="repeat" description="ANK" evidence="2">
    <location>
        <begin position="1130"/>
        <end position="1162"/>
    </location>
</feature>
<keyword evidence="1" id="KW-0677">Repeat</keyword>
<dbReference type="InterPro" id="IPR054471">
    <property type="entry name" value="GPIID_WHD"/>
</dbReference>
<dbReference type="InterPro" id="IPR035994">
    <property type="entry name" value="Nucleoside_phosphorylase_sf"/>
</dbReference>
<dbReference type="SUPFAM" id="SSF53167">
    <property type="entry name" value="Purine and uridine phosphorylases"/>
    <property type="match status" value="1"/>
</dbReference>
<dbReference type="OrthoDB" id="1577640at2759"/>
<feature type="repeat" description="ANK" evidence="2">
    <location>
        <begin position="883"/>
        <end position="911"/>
    </location>
</feature>
<protein>
    <submittedName>
        <fullName evidence="5">Uncharacterized protein</fullName>
    </submittedName>
</protein>
<evidence type="ECO:0000313" key="6">
    <source>
        <dbReference type="Proteomes" id="UP001152607"/>
    </source>
</evidence>
<reference evidence="5" key="1">
    <citation type="submission" date="2023-01" db="EMBL/GenBank/DDBJ databases">
        <authorList>
            <person name="Van Ghelder C."/>
            <person name="Rancurel C."/>
        </authorList>
    </citation>
    <scope>NUCLEOTIDE SEQUENCE</scope>
    <source>
        <strain evidence="5">CNCM I-4278</strain>
    </source>
</reference>
<feature type="repeat" description="ANK" evidence="2">
    <location>
        <begin position="1097"/>
        <end position="1129"/>
    </location>
</feature>
<dbReference type="SMART" id="SM00248">
    <property type="entry name" value="ANK"/>
    <property type="match status" value="11"/>
</dbReference>
<dbReference type="Pfam" id="PF24883">
    <property type="entry name" value="NPHP3_N"/>
    <property type="match status" value="1"/>
</dbReference>
<dbReference type="Gene3D" id="1.25.40.20">
    <property type="entry name" value="Ankyrin repeat-containing domain"/>
    <property type="match status" value="5"/>
</dbReference>
<comment type="caution">
    <text evidence="5">The sequence shown here is derived from an EMBL/GenBank/DDBJ whole genome shotgun (WGS) entry which is preliminary data.</text>
</comment>
<keyword evidence="2" id="KW-0040">ANK repeat</keyword>
<evidence type="ECO:0000256" key="1">
    <source>
        <dbReference type="ARBA" id="ARBA00022737"/>
    </source>
</evidence>
<name>A0A9W4UEQ5_9PLEO</name>
<dbReference type="Proteomes" id="UP001152607">
    <property type="component" value="Unassembled WGS sequence"/>
</dbReference>
<dbReference type="PANTHER" id="PTHR46082">
    <property type="entry name" value="ATP/GTP-BINDING PROTEIN-RELATED"/>
    <property type="match status" value="1"/>
</dbReference>
<dbReference type="InterPro" id="IPR002110">
    <property type="entry name" value="Ankyrin_rpt"/>
</dbReference>
<dbReference type="Pfam" id="PF22939">
    <property type="entry name" value="WHD_GPIID"/>
    <property type="match status" value="1"/>
</dbReference>
<dbReference type="PROSITE" id="PS50297">
    <property type="entry name" value="ANK_REP_REGION"/>
    <property type="match status" value="7"/>
</dbReference>
<dbReference type="PANTHER" id="PTHR46082:SF11">
    <property type="entry name" value="AAA+ ATPASE DOMAIN-CONTAINING PROTEIN-RELATED"/>
    <property type="match status" value="1"/>
</dbReference>
<feature type="repeat" description="ANK" evidence="2">
    <location>
        <begin position="912"/>
        <end position="944"/>
    </location>
</feature>
<feature type="repeat" description="ANK" evidence="2">
    <location>
        <begin position="1064"/>
        <end position="1096"/>
    </location>
</feature>
<accession>A0A9W4UEQ5</accession>
<sequence length="1354" mass="150398">MSLENNAALPLYSNERYTVGWICAIPTEYVAAQAFLDEVHDRPEYVHSHDNNDYTLGKIGKHYIVIAVLPDGEYGVTSAAAVARDMLHSFLNIRVGLLVGIGGGAPTPKQDIRLGDVVVCSPRDGKSGVFQYDFGKTIQEKSFQSTGSLNLPPMVLRTAVGGLKAKYESDGHQLLDAVERALQKKPRLKKRYSRPNPDSDRLYLSEVTHGGDGEESCANVCGEDVSKLFPRGPRTEDEDNPAIHHGTIASANQLMKDALLRDKFARENGVLCFEMEAAGLMNHFPCLVIRGICDYADTHKNKDWQCYAAMVAAAYAKDLLLRISVTKVEAETRLADILGDVKEDVQTVIRDVRGIQEDQHRRKIATWLSSPEPSTNFNKARKQHQEGSGGWFLESSEYAAWKTDRNSFLWLSGIPGSGKTILSSTIIADLKGNSPQKVLYFYFDFSDKSKQIHENLIRQLVLQLYQDGKRYEKLDHLYANCGEGREQPGSKELIAVLLDMIKSAGESWIILDALDECSLEDGGLFALIGELRDADLNIHLLITGRPEHAIVEAVGVWGCGSKVISLEKARHQHDIDAYIKTRTKNIVRWKERPDIQTQIENSLSEKAHGMFRWVSCQFDTLEACLDPPAVREALSQLPRTLDDTYDVILRRLHPDHLRYTTRLLQFLTYAERPLRLKEAVDALNVDITRRPSFDIADRMPNPKEITRYGGGLFILVDAIEDTQRDIAVVRILQLAHFSVKEYLLSKRPKAVSKAFEDALREPEAYQAMTDVCLRYLLDLNHHAPAHKLTEIYPFATLSASSWTKYARKAEKFTKKSLDSVSEYLSSHSAFELGQVLSTPKCYQVILYHQPLIYAAFEGLYYLVKTLIGDGADVNLRDVHLGHALQAASYRGHEDIVRMLLDHGANVNMENGYYGTALQAASAGGHHGVVQTLLARGADPNVEGGWCTTALLAATAAGIHQAQFPYHKNILEANPENLGYSLQTVIEDSSRKIDYTEIAKTLINAGARLRVGNNSLGEPLHLASATGLIEVVQLLLDKGIDANVAHRKYETGVQRATGSGQKHAAASTALHYAIGNGRTEITQLLVDSGADVNLPSARGETPLGIAISVPYESIVRILLAGHADVDAPTGFGMTPLHMTVESGLTGIVKLLLDAGANVSPSGFMPLHMAVRQDYAAIVKLLLDAKADVHATDDSGQTPLHHAGQYAPHNRTQERVKIIRLLLENGADINMRDINSDTALNYAVYNGYKAATQILLDHGADLNIRNRSGYTALQIVHPENKKFLQILLDKWGKDTQELEHRKTRPGTRWRSLSFTHPVLAPVFRRPIEGFYYSDDYDDSYNSSDEDYDDHYSIMSL</sequence>